<name>A0A1F4TLU6_UNCSA</name>
<protein>
    <submittedName>
        <fullName evidence="1">Uncharacterized protein</fullName>
    </submittedName>
</protein>
<sequence length="116" mass="13792">MIEDFFDPVLEGRRIANSYLSKRGWTQEWRRTLNQRIHPSFQRQEFEDKQRQCDQLEEDAEAFLSAEVERWRHDHSPQAKEVLRTILAVLGGRTDLGFFAQKIMGHISRYLGPFQV</sequence>
<dbReference type="EMBL" id="MEUI01000034">
    <property type="protein sequence ID" value="OGC33490.1"/>
    <property type="molecule type" value="Genomic_DNA"/>
</dbReference>
<accession>A0A1F4TLU6</accession>
<gene>
    <name evidence="1" type="ORF">A2462_06870</name>
</gene>
<comment type="caution">
    <text evidence="1">The sequence shown here is derived from an EMBL/GenBank/DDBJ whole genome shotgun (WGS) entry which is preliminary data.</text>
</comment>
<reference evidence="1 2" key="1">
    <citation type="journal article" date="2016" name="Nat. Commun.">
        <title>Thousands of microbial genomes shed light on interconnected biogeochemical processes in an aquifer system.</title>
        <authorList>
            <person name="Anantharaman K."/>
            <person name="Brown C.T."/>
            <person name="Hug L.A."/>
            <person name="Sharon I."/>
            <person name="Castelle C.J."/>
            <person name="Probst A.J."/>
            <person name="Thomas B.C."/>
            <person name="Singh A."/>
            <person name="Wilkins M.J."/>
            <person name="Karaoz U."/>
            <person name="Brodie E.L."/>
            <person name="Williams K.H."/>
            <person name="Hubbard S.S."/>
            <person name="Banfield J.F."/>
        </authorList>
    </citation>
    <scope>NUCLEOTIDE SEQUENCE [LARGE SCALE GENOMIC DNA]</scope>
</reference>
<dbReference type="AlphaFoldDB" id="A0A1F4TLU6"/>
<dbReference type="Proteomes" id="UP000177309">
    <property type="component" value="Unassembled WGS sequence"/>
</dbReference>
<organism evidence="1 2">
    <name type="scientific">candidate division WOR-1 bacterium RIFOXYC2_FULL_41_25</name>
    <dbReference type="NCBI Taxonomy" id="1802586"/>
    <lineage>
        <taxon>Bacteria</taxon>
        <taxon>Bacillati</taxon>
        <taxon>Saganbacteria</taxon>
    </lineage>
</organism>
<evidence type="ECO:0000313" key="2">
    <source>
        <dbReference type="Proteomes" id="UP000177309"/>
    </source>
</evidence>
<evidence type="ECO:0000313" key="1">
    <source>
        <dbReference type="EMBL" id="OGC33490.1"/>
    </source>
</evidence>
<proteinExistence type="predicted"/>